<reference evidence="4" key="1">
    <citation type="submission" date="2018-05" db="EMBL/GenBank/DDBJ databases">
        <title>Genome sequencing of Phenylobacterium sp. HYN0004.</title>
        <authorList>
            <person name="Yi H."/>
            <person name="Baek C."/>
        </authorList>
    </citation>
    <scope>NUCLEOTIDE SEQUENCE [LARGE SCALE GENOMIC DNA]</scope>
    <source>
        <strain evidence="4">HYN0004</strain>
    </source>
</reference>
<evidence type="ECO:0000313" key="3">
    <source>
        <dbReference type="EMBL" id="AWM77163.1"/>
    </source>
</evidence>
<name>A0A2Z3HKW2_9CAUL</name>
<dbReference type="RefSeq" id="WP_110449732.1">
    <property type="nucleotide sequence ID" value="NZ_CP029479.1"/>
</dbReference>
<dbReference type="AlphaFoldDB" id="A0A2Z3HKW2"/>
<dbReference type="EMBL" id="CP029479">
    <property type="protein sequence ID" value="AWM77163.1"/>
    <property type="molecule type" value="Genomic_DNA"/>
</dbReference>
<proteinExistence type="predicted"/>
<gene>
    <name evidence="3" type="ORF">HYN04_04940</name>
</gene>
<dbReference type="KEGG" id="phb:HYN04_04940"/>
<evidence type="ECO:0000313" key="4">
    <source>
        <dbReference type="Proteomes" id="UP000247763"/>
    </source>
</evidence>
<evidence type="ECO:0000256" key="1">
    <source>
        <dbReference type="SAM" id="Phobius"/>
    </source>
</evidence>
<keyword evidence="1" id="KW-1133">Transmembrane helix</keyword>
<protein>
    <recommendedName>
        <fullName evidence="2">2TM domain-containing protein</fullName>
    </recommendedName>
</protein>
<feature type="domain" description="2TM" evidence="2">
    <location>
        <begin position="15"/>
        <end position="90"/>
    </location>
</feature>
<keyword evidence="1" id="KW-0812">Transmembrane</keyword>
<sequence>MSTETPAPIDPDLLRKAQRRVALRMGLFSHALVYVAVNAGLFALNIFQGGPLWSFWPLAGWGIGLAAHGLATWFSLNGDGMRDRMLKQEIDRLNRGR</sequence>
<evidence type="ECO:0000259" key="2">
    <source>
        <dbReference type="Pfam" id="PF13239"/>
    </source>
</evidence>
<feature type="transmembrane region" description="Helical" evidence="1">
    <location>
        <begin position="21"/>
        <end position="47"/>
    </location>
</feature>
<dbReference type="OrthoDB" id="3782725at2"/>
<feature type="transmembrane region" description="Helical" evidence="1">
    <location>
        <begin position="53"/>
        <end position="76"/>
    </location>
</feature>
<dbReference type="InterPro" id="IPR025698">
    <property type="entry name" value="2TM_dom"/>
</dbReference>
<dbReference type="Pfam" id="PF13239">
    <property type="entry name" value="2TM"/>
    <property type="match status" value="1"/>
</dbReference>
<keyword evidence="1" id="KW-0472">Membrane</keyword>
<accession>A0A2Z3HKW2</accession>
<dbReference type="Proteomes" id="UP000247763">
    <property type="component" value="Chromosome"/>
</dbReference>
<organism evidence="3 4">
    <name type="scientific">Phenylobacterium parvum</name>
    <dbReference type="NCBI Taxonomy" id="2201350"/>
    <lineage>
        <taxon>Bacteria</taxon>
        <taxon>Pseudomonadati</taxon>
        <taxon>Pseudomonadota</taxon>
        <taxon>Alphaproteobacteria</taxon>
        <taxon>Caulobacterales</taxon>
        <taxon>Caulobacteraceae</taxon>
        <taxon>Phenylobacterium</taxon>
    </lineage>
</organism>
<keyword evidence="4" id="KW-1185">Reference proteome</keyword>